<dbReference type="OrthoDB" id="7852436at2"/>
<dbReference type="EMBL" id="SLXQ01000017">
    <property type="protein sequence ID" value="TCP45061.1"/>
    <property type="molecule type" value="Genomic_DNA"/>
</dbReference>
<sequence length="226" mass="23691">MSPIPTLQVSLRETRLVTERIVMLLGVAKGSWAAVREAVVAAEAIGLGGLRFLDRCEPGCWGTPALTKEDGAALTVTANGIPAPFAAPALVDLALATSGEYGRAELTVHGLRDAELLPVMEPLGGRLGANIQVRATPEGQRVHASQATNTVHPDSLAAMAGGQHLRKPAIHGLTVPAELWWRLYHRSNEALTADTPLSRNHAGAALLTDGAGLTETDPDYVAEAAH</sequence>
<dbReference type="AlphaFoldDB" id="A0A4R2QDI8"/>
<comment type="caution">
    <text evidence="1">The sequence shown here is derived from an EMBL/GenBank/DDBJ whole genome shotgun (WGS) entry which is preliminary data.</text>
</comment>
<protein>
    <submittedName>
        <fullName evidence="1">Uncharacterized protein</fullName>
    </submittedName>
</protein>
<dbReference type="RefSeq" id="WP_132880186.1">
    <property type="nucleotide sequence ID" value="NZ_SLXQ01000017.1"/>
</dbReference>
<dbReference type="Proteomes" id="UP000294911">
    <property type="component" value="Unassembled WGS sequence"/>
</dbReference>
<dbReference type="InterPro" id="IPR036111">
    <property type="entry name" value="Mal/L-sulfo/L-lacto_DH-like_sf"/>
</dbReference>
<accession>A0A4R2QDI8</accession>
<dbReference type="SUPFAM" id="SSF89733">
    <property type="entry name" value="L-sulfolactate dehydrogenase-like"/>
    <property type="match status" value="1"/>
</dbReference>
<evidence type="ECO:0000313" key="1">
    <source>
        <dbReference type="EMBL" id="TCP45061.1"/>
    </source>
</evidence>
<evidence type="ECO:0000313" key="2">
    <source>
        <dbReference type="Proteomes" id="UP000294911"/>
    </source>
</evidence>
<organism evidence="1 2">
    <name type="scientific">Tamaricihabitans halophyticus</name>
    <dbReference type="NCBI Taxonomy" id="1262583"/>
    <lineage>
        <taxon>Bacteria</taxon>
        <taxon>Bacillati</taxon>
        <taxon>Actinomycetota</taxon>
        <taxon>Actinomycetes</taxon>
        <taxon>Pseudonocardiales</taxon>
        <taxon>Pseudonocardiaceae</taxon>
        <taxon>Tamaricihabitans</taxon>
    </lineage>
</organism>
<dbReference type="GO" id="GO:0016491">
    <property type="term" value="F:oxidoreductase activity"/>
    <property type="evidence" value="ECO:0007669"/>
    <property type="project" value="InterPro"/>
</dbReference>
<gene>
    <name evidence="1" type="ORF">EV191_11727</name>
</gene>
<name>A0A4R2QDI8_9PSEU</name>
<reference evidence="1 2" key="1">
    <citation type="submission" date="2019-03" db="EMBL/GenBank/DDBJ databases">
        <title>Genomic Encyclopedia of Type Strains, Phase IV (KMG-IV): sequencing the most valuable type-strain genomes for metagenomic binning, comparative biology and taxonomic classification.</title>
        <authorList>
            <person name="Goeker M."/>
        </authorList>
    </citation>
    <scope>NUCLEOTIDE SEQUENCE [LARGE SCALE GENOMIC DNA]</scope>
    <source>
        <strain evidence="1 2">DSM 45765</strain>
    </source>
</reference>
<proteinExistence type="predicted"/>
<keyword evidence="2" id="KW-1185">Reference proteome</keyword>